<dbReference type="EMBL" id="AP019723">
    <property type="protein sequence ID" value="BBK84426.1"/>
    <property type="molecule type" value="Genomic_DNA"/>
</dbReference>
<gene>
    <name evidence="3" type="ORF">CacPP4_10410</name>
</gene>
<dbReference type="Proteomes" id="UP000318594">
    <property type="component" value="Chromosome"/>
</dbReference>
<comment type="similarity">
    <text evidence="1">Belongs to the UPF0749 family.</text>
</comment>
<name>A0ABM7GYX9_CUTAC</name>
<dbReference type="InterPro" id="IPR010273">
    <property type="entry name" value="DUF881"/>
</dbReference>
<feature type="transmembrane region" description="Helical" evidence="2">
    <location>
        <begin position="40"/>
        <end position="59"/>
    </location>
</feature>
<reference evidence="3 4" key="1">
    <citation type="submission" date="2019-06" db="EMBL/GenBank/DDBJ databases">
        <title>Complete genome sequence of Cutibacterium acnes subsp. acnes NBRC 107605.</title>
        <authorList>
            <person name="Miura T."/>
            <person name="Furukawa M."/>
            <person name="Shimamura M."/>
            <person name="Ohyama Y."/>
            <person name="Yamazoe A."/>
            <person name="Kawasaki H."/>
        </authorList>
    </citation>
    <scope>NUCLEOTIDE SEQUENCE [LARGE SCALE GENOMIC DNA]</scope>
    <source>
        <strain evidence="3 4">NBRC 107605</strain>
    </source>
</reference>
<dbReference type="PANTHER" id="PTHR37313:SF1">
    <property type="entry name" value="UPF0749 PROTEIN RV1823"/>
    <property type="match status" value="1"/>
</dbReference>
<protein>
    <submittedName>
        <fullName evidence="3">Membrane protein</fullName>
    </submittedName>
</protein>
<organism evidence="3 4">
    <name type="scientific">Cutibacterium acnes subsp. acnes</name>
    <dbReference type="NCBI Taxonomy" id="1734925"/>
    <lineage>
        <taxon>Bacteria</taxon>
        <taxon>Bacillati</taxon>
        <taxon>Actinomycetota</taxon>
        <taxon>Actinomycetes</taxon>
        <taxon>Propionibacteriales</taxon>
        <taxon>Propionibacteriaceae</taxon>
        <taxon>Cutibacterium</taxon>
    </lineage>
</organism>
<proteinExistence type="inferred from homology"/>
<keyword evidence="2" id="KW-0812">Transmembrane</keyword>
<dbReference type="PANTHER" id="PTHR37313">
    <property type="entry name" value="UPF0749 PROTEIN RV1825"/>
    <property type="match status" value="1"/>
</dbReference>
<accession>A0ABM7GYX9</accession>
<evidence type="ECO:0000256" key="2">
    <source>
        <dbReference type="SAM" id="Phobius"/>
    </source>
</evidence>
<evidence type="ECO:0000313" key="4">
    <source>
        <dbReference type="Proteomes" id="UP000318594"/>
    </source>
</evidence>
<evidence type="ECO:0000313" key="3">
    <source>
        <dbReference type="EMBL" id="BBK84426.1"/>
    </source>
</evidence>
<sequence length="255" mass="27295">MKQRPDASMDLLREVRGQALDQGYQEHHDRNPGATSRRPVGVIAVALLLVTGVLIGIAWRSTVARAPLDARERKNLVAHVQSAQAHESAQHAELAKLRASVNVMKAAEATPRNDEAGQDSAMIPMAGPGVRIILDDANAAPADELGDKDMRKLVNAVWQSGAEAVAINGHRIGPRTAIRSAGSAITVDYVSLSRPYVVEAIGSPQKLPAELADTPGGRWMTYLRDNSSITYQVTTKDRVSVPGSKASVSHASPHR</sequence>
<keyword evidence="2" id="KW-0472">Membrane</keyword>
<dbReference type="Gene3D" id="3.30.70.1880">
    <property type="entry name" value="Protein of unknown function DUF881"/>
    <property type="match status" value="1"/>
</dbReference>
<keyword evidence="2" id="KW-1133">Transmembrane helix</keyword>
<evidence type="ECO:0000256" key="1">
    <source>
        <dbReference type="ARBA" id="ARBA00009108"/>
    </source>
</evidence>
<dbReference type="Pfam" id="PF05949">
    <property type="entry name" value="DUF881"/>
    <property type="match status" value="1"/>
</dbReference>
<keyword evidence="4" id="KW-1185">Reference proteome</keyword>